<feature type="region of interest" description="Disordered" evidence="2">
    <location>
        <begin position="118"/>
        <end position="151"/>
    </location>
</feature>
<organism evidence="3 4">
    <name type="scientific">Natranaerobius thermophilus (strain ATCC BAA-1301 / DSM 18059 / JW/NM-WN-LF)</name>
    <dbReference type="NCBI Taxonomy" id="457570"/>
    <lineage>
        <taxon>Bacteria</taxon>
        <taxon>Bacillati</taxon>
        <taxon>Bacillota</taxon>
        <taxon>Clostridia</taxon>
        <taxon>Natranaerobiales</taxon>
        <taxon>Natranaerobiaceae</taxon>
        <taxon>Natranaerobius</taxon>
    </lineage>
</organism>
<proteinExistence type="predicted"/>
<dbReference type="AlphaFoldDB" id="B2A212"/>
<evidence type="ECO:0008006" key="5">
    <source>
        <dbReference type="Google" id="ProtNLM"/>
    </source>
</evidence>
<keyword evidence="1" id="KW-0175">Coiled coil</keyword>
<protein>
    <recommendedName>
        <fullName evidence="5">Phage scaffold protein</fullName>
    </recommendedName>
</protein>
<dbReference type="InParanoid" id="B2A212"/>
<dbReference type="EMBL" id="CP001034">
    <property type="protein sequence ID" value="ACB84817.1"/>
    <property type="molecule type" value="Genomic_DNA"/>
</dbReference>
<evidence type="ECO:0000256" key="1">
    <source>
        <dbReference type="SAM" id="Coils"/>
    </source>
</evidence>
<evidence type="ECO:0000313" key="3">
    <source>
        <dbReference type="EMBL" id="ACB84817.1"/>
    </source>
</evidence>
<sequence length="151" mass="17963">MKFEWTDDLKQQFDEEQQKTVEKLVQSHEDKIRTEYSQKLNDMESKIQELEQYKPEEKSEEQKKIEEKENELWQKQVDLTLKENGLDGFEGLITAKDEEDLNNKVEQLNNVLKKKKVNNSYVPREHGSTDKYSQAKQEGNPKEMIKSLINK</sequence>
<feature type="coiled-coil region" evidence="1">
    <location>
        <begin position="33"/>
        <end position="118"/>
    </location>
</feature>
<dbReference type="HOGENOM" id="CLU_142687_0_0_9"/>
<evidence type="ECO:0000256" key="2">
    <source>
        <dbReference type="SAM" id="MobiDB-lite"/>
    </source>
</evidence>
<accession>B2A212</accession>
<dbReference type="KEGG" id="nth:Nther_1234"/>
<name>B2A212_NATTJ</name>
<dbReference type="eggNOG" id="ENOG5032Y8Z">
    <property type="taxonomic scope" value="Bacteria"/>
</dbReference>
<reference evidence="3 4" key="2">
    <citation type="journal article" date="2011" name="J. Bacteriol.">
        <title>Complete genome sequence of the anaerobic, halophilic alkalithermophile Natranaerobius thermophilus JW/NM-WN-LF.</title>
        <authorList>
            <person name="Zhao B."/>
            <person name="Mesbah N.M."/>
            <person name="Dalin E."/>
            <person name="Goodwin L."/>
            <person name="Nolan M."/>
            <person name="Pitluck S."/>
            <person name="Chertkov O."/>
            <person name="Brettin T.S."/>
            <person name="Han J."/>
            <person name="Larimer F.W."/>
            <person name="Land M.L."/>
            <person name="Hauser L."/>
            <person name="Kyrpides N."/>
            <person name="Wiegel J."/>
        </authorList>
    </citation>
    <scope>NUCLEOTIDE SEQUENCE [LARGE SCALE GENOMIC DNA]</scope>
    <source>
        <strain evidence="4">ATCC BAA-1301 / DSM 18059 / JW/NM-WN-LF</strain>
    </source>
</reference>
<reference evidence="3 4" key="1">
    <citation type="submission" date="2008-04" db="EMBL/GenBank/DDBJ databases">
        <title>Complete sequence of chromosome of Natranaerobius thermophilus JW/NM-WN-LF.</title>
        <authorList>
            <consortium name="US DOE Joint Genome Institute"/>
            <person name="Copeland A."/>
            <person name="Lucas S."/>
            <person name="Lapidus A."/>
            <person name="Glavina del Rio T."/>
            <person name="Dalin E."/>
            <person name="Tice H."/>
            <person name="Bruce D."/>
            <person name="Goodwin L."/>
            <person name="Pitluck S."/>
            <person name="Chertkov O."/>
            <person name="Brettin T."/>
            <person name="Detter J.C."/>
            <person name="Han C."/>
            <person name="Kuske C.R."/>
            <person name="Schmutz J."/>
            <person name="Larimer F."/>
            <person name="Land M."/>
            <person name="Hauser L."/>
            <person name="Kyrpides N."/>
            <person name="Lykidis A."/>
            <person name="Mesbah N.M."/>
            <person name="Wiegel J."/>
        </authorList>
    </citation>
    <scope>NUCLEOTIDE SEQUENCE [LARGE SCALE GENOMIC DNA]</scope>
    <source>
        <strain evidence="4">ATCC BAA-1301 / DSM 18059 / JW/NM-WN-LF</strain>
    </source>
</reference>
<evidence type="ECO:0000313" key="4">
    <source>
        <dbReference type="Proteomes" id="UP000001683"/>
    </source>
</evidence>
<dbReference type="Proteomes" id="UP000001683">
    <property type="component" value="Chromosome"/>
</dbReference>
<keyword evidence="4" id="KW-1185">Reference proteome</keyword>
<dbReference type="STRING" id="457570.Nther_1234"/>
<dbReference type="OrthoDB" id="2862045at2"/>
<gene>
    <name evidence="3" type="ordered locus">Nther_1234</name>
</gene>
<dbReference type="RefSeq" id="WP_012447692.1">
    <property type="nucleotide sequence ID" value="NC_010718.1"/>
</dbReference>